<dbReference type="InterPro" id="IPR025578">
    <property type="entry name" value="DUF4359"/>
</dbReference>
<feature type="transmembrane region" description="Helical" evidence="1">
    <location>
        <begin position="133"/>
        <end position="154"/>
    </location>
</feature>
<proteinExistence type="predicted"/>
<protein>
    <submittedName>
        <fullName evidence="2">DUF4359 domain-containing protein</fullName>
    </submittedName>
</protein>
<gene>
    <name evidence="2" type="ORF">V2H45_04045</name>
</gene>
<organism evidence="2 3">
    <name type="scientific">Tumidithrix elongata BACA0141</name>
    <dbReference type="NCBI Taxonomy" id="2716417"/>
    <lineage>
        <taxon>Bacteria</taxon>
        <taxon>Bacillati</taxon>
        <taxon>Cyanobacteriota</taxon>
        <taxon>Cyanophyceae</taxon>
        <taxon>Pseudanabaenales</taxon>
        <taxon>Pseudanabaenaceae</taxon>
        <taxon>Tumidithrix</taxon>
        <taxon>Tumidithrix elongata</taxon>
    </lineage>
</organism>
<dbReference type="AlphaFoldDB" id="A0AAW9PXC9"/>
<evidence type="ECO:0000313" key="2">
    <source>
        <dbReference type="EMBL" id="MEE3715915.1"/>
    </source>
</evidence>
<evidence type="ECO:0000256" key="1">
    <source>
        <dbReference type="SAM" id="Phobius"/>
    </source>
</evidence>
<accession>A0AAW9PXC9</accession>
<dbReference type="EMBL" id="JAZBJZ010000009">
    <property type="protein sequence ID" value="MEE3715915.1"/>
    <property type="molecule type" value="Genomic_DNA"/>
</dbReference>
<comment type="caution">
    <text evidence="2">The sequence shown here is derived from an EMBL/GenBank/DDBJ whole genome shotgun (WGS) entry which is preliminary data.</text>
</comment>
<reference evidence="2" key="1">
    <citation type="submission" date="2024-01" db="EMBL/GenBank/DDBJ databases">
        <title>Bank of Algae and Cyanobacteria of the Azores (BACA) strain genomes.</title>
        <authorList>
            <person name="Luz R."/>
            <person name="Cordeiro R."/>
            <person name="Fonseca A."/>
            <person name="Goncalves V."/>
        </authorList>
    </citation>
    <scope>NUCLEOTIDE SEQUENCE</scope>
    <source>
        <strain evidence="2">BACA0141</strain>
    </source>
</reference>
<evidence type="ECO:0000313" key="3">
    <source>
        <dbReference type="Proteomes" id="UP001333818"/>
    </source>
</evidence>
<keyword evidence="1" id="KW-0812">Transmembrane</keyword>
<keyword evidence="3" id="KW-1185">Reference proteome</keyword>
<dbReference type="Proteomes" id="UP001333818">
    <property type="component" value="Unassembled WGS sequence"/>
</dbReference>
<dbReference type="RefSeq" id="WP_330482339.1">
    <property type="nucleotide sequence ID" value="NZ_JAZBJZ010000009.1"/>
</dbReference>
<keyword evidence="1" id="KW-0472">Membrane</keyword>
<name>A0AAW9PXC9_9CYAN</name>
<dbReference type="Pfam" id="PF14271">
    <property type="entry name" value="DUF4359"/>
    <property type="match status" value="1"/>
</dbReference>
<sequence length="162" mass="18415">MKIALKKRNILYFAVGLAFVLYLSNPSMKDFVRSSAVLEGEAGDDLISSMCTNLYPEMADSQCRSSYFFSGSRNQEQKYDYVEKNSTRINLFLFSLYKTDLIISKGNARARVSVTISSSEIRIGILGNIFPSYFILFVFAPFIIITVLTFIYFYSNGYISLL</sequence>
<keyword evidence="1" id="KW-1133">Transmembrane helix</keyword>